<sequence length="394" mass="45196">MDTIPDRLYLQMDNCWRENKNQYVLIFLGVLVKLNIFKKVKLKFLMKGHTHEDVDQLFSRFGKKLSTNNVVTVKDLLSLFKESYTPTPETVSLDSMFNVREWLKTINPSLPIYPTLDHIFVIVENGKGDVVLRYKHWSRDTEWKPSKDPNKGIVMLTADVLIPTVPPDYVPSSPDNVDIECLKRDIPKHIDNSRVVTDAQRWWWAEFLANSAETYGVGPAKLSTWLLDDQQLIKKIGITRAEHTDNQHPTLQDQEVPNPCSVAAQMNEVVQGQLVDIPEVYTGSYIKTSGIISVDNIWDYVMVGGFLAVFLEGYKNVLVIAKVVKTETETETIHHYNGSWNKKWQPWLLSNGDPWTDVLPKDCAFLTAFELIDGKLQPDTKQQMRTFLKPAMKD</sequence>
<keyword evidence="3" id="KW-1185">Reference proteome</keyword>
<reference evidence="2" key="1">
    <citation type="submission" date="2020-04" db="EMBL/GenBank/DDBJ databases">
        <authorList>
            <person name="Alioto T."/>
            <person name="Alioto T."/>
            <person name="Gomez Garrido J."/>
        </authorList>
    </citation>
    <scope>NUCLEOTIDE SEQUENCE</scope>
    <source>
        <strain evidence="2">A484AB</strain>
    </source>
</reference>
<feature type="domain" description="DUF7869" evidence="1">
    <location>
        <begin position="3"/>
        <end position="140"/>
    </location>
</feature>
<comment type="caution">
    <text evidence="2">The sequence shown here is derived from an EMBL/GenBank/DDBJ whole genome shotgun (WGS) entry which is preliminary data.</text>
</comment>
<dbReference type="PANTHER" id="PTHR33153:SF3">
    <property type="entry name" value="TRAFFICKING PROTEIN PARTICLE COMPLEX SUBUNIT 11 DOMAIN-CONTAINING PROTEIN"/>
    <property type="match status" value="1"/>
</dbReference>
<dbReference type="AlphaFoldDB" id="A0A6S7H727"/>
<organism evidence="2 3">
    <name type="scientific">Paramuricea clavata</name>
    <name type="common">Red gorgonian</name>
    <name type="synonym">Violescent sea-whip</name>
    <dbReference type="NCBI Taxonomy" id="317549"/>
    <lineage>
        <taxon>Eukaryota</taxon>
        <taxon>Metazoa</taxon>
        <taxon>Cnidaria</taxon>
        <taxon>Anthozoa</taxon>
        <taxon>Octocorallia</taxon>
        <taxon>Malacalcyonacea</taxon>
        <taxon>Plexauridae</taxon>
        <taxon>Paramuricea</taxon>
    </lineage>
</organism>
<name>A0A6S7H727_PARCT</name>
<dbReference type="PANTHER" id="PTHR33153">
    <property type="entry name" value="MYND-TYPE DOMAIN-CONTAINING PROTEIN"/>
    <property type="match status" value="1"/>
</dbReference>
<accession>A0A6S7H727</accession>
<dbReference type="Proteomes" id="UP001152795">
    <property type="component" value="Unassembled WGS sequence"/>
</dbReference>
<proteinExistence type="predicted"/>
<evidence type="ECO:0000313" key="2">
    <source>
        <dbReference type="EMBL" id="CAB3991921.1"/>
    </source>
</evidence>
<evidence type="ECO:0000313" key="3">
    <source>
        <dbReference type="Proteomes" id="UP001152795"/>
    </source>
</evidence>
<evidence type="ECO:0000259" key="1">
    <source>
        <dbReference type="Pfam" id="PF25273"/>
    </source>
</evidence>
<protein>
    <recommendedName>
        <fullName evidence="1">DUF7869 domain-containing protein</fullName>
    </recommendedName>
</protein>
<dbReference type="OrthoDB" id="410478at2759"/>
<dbReference type="InterPro" id="IPR057191">
    <property type="entry name" value="DUF7869"/>
</dbReference>
<dbReference type="Pfam" id="PF25273">
    <property type="entry name" value="DUF7869"/>
    <property type="match status" value="1"/>
</dbReference>
<dbReference type="EMBL" id="CACRXK020001943">
    <property type="protein sequence ID" value="CAB3991921.1"/>
    <property type="molecule type" value="Genomic_DNA"/>
</dbReference>
<gene>
    <name evidence="2" type="ORF">PACLA_8A018691</name>
</gene>